<name>A0A0A0RMN8_9CAUD</name>
<sequence>MANVSYGYDRQRPRTEIFLDASSLGSANNRSEKPLVLIGSANGGEPNVPHEVSNFAQAREIFRGGDLLDAIEMAWNPSPNVAGAGKIIAIRTDQATQAKLTQGGLTFTSKLYGNDANAIQVELSDNTLTKSKRVSVYFTKERYERVYDNLGNIFTVKYEGTEAAATVEVKTDTNTKLATQLILSVGADSGSVAPVRTYALGTGVYQDVHVLVNDINNLPNFTAQMNALGGNKNIATQYLDVLAKADIKNKDVTVKAVGADIQAQVANDTYVDVAIDRSQTVPASIALTSLAGAKSEVAPASWAEFFSEITNLDTYYVVPLTADAAIHGELGQYLRDESKNGRHLRGLAGGGINESVEETRNRQMGLRNSRVGLVGDSGTRRMADGRVYNYPGYLHAALIAGLLSGLPVGEPATYKKLNIEGLDHKYTGDQLDLLHNSGVIMTEFVRTRNSSHFRVVSDPTTYNVATEPVQNRISLGEVSDFLTTELREVLDNEFVGTRIRSTSASIIKNRVESFLDQQKKVNGLIVDYNPDDVQVVITGNTARINLTVQPSQGLDYINVYITYEDNELTA</sequence>
<proteinExistence type="predicted"/>
<dbReference type="RefSeq" id="YP_009151132.1">
    <property type="nucleotide sequence ID" value="NC_027366.1"/>
</dbReference>
<dbReference type="EMBL" id="KM236245">
    <property type="protein sequence ID" value="AIW03330.1"/>
    <property type="molecule type" value="Genomic_DNA"/>
</dbReference>
<evidence type="ECO:0000313" key="2">
    <source>
        <dbReference type="Proteomes" id="UP000030206"/>
    </source>
</evidence>
<keyword evidence="2" id="KW-1185">Reference proteome</keyword>
<dbReference type="OrthoDB" id="1218at10239"/>
<dbReference type="KEGG" id="vg:24607072"/>
<organism evidence="1 2">
    <name type="scientific">Bacillus phage Mater</name>
    <dbReference type="NCBI Taxonomy" id="1540090"/>
    <lineage>
        <taxon>Viruses</taxon>
        <taxon>Duplodnaviria</taxon>
        <taxon>Heunggongvirae</taxon>
        <taxon>Uroviricota</taxon>
        <taxon>Caudoviricetes</taxon>
        <taxon>Herelleviridae</taxon>
        <taxon>Bastillevirinae</taxon>
        <taxon>Matervirus</taxon>
        <taxon>Matervirus mater</taxon>
    </lineage>
</organism>
<accession>A0A0A0RMN8</accession>
<gene>
    <name evidence="1" type="ORF">CPT_Mater173</name>
</gene>
<protein>
    <submittedName>
        <fullName evidence="1">Tail sheath protein</fullName>
    </submittedName>
</protein>
<dbReference type="GeneID" id="24607072"/>
<reference evidence="1 2" key="1">
    <citation type="submission" date="2014-07" db="EMBL/GenBank/DDBJ databases">
        <title>Complete Genome of Bacillus megaterium Myophage Mater.</title>
        <authorList>
            <person name="Lancaster J.C."/>
            <person name="Hodde M.K."/>
            <person name="Hernandez A.C."/>
            <person name="Everett G.F.K."/>
        </authorList>
    </citation>
    <scope>NUCLEOTIDE SEQUENCE [LARGE SCALE GENOMIC DNA]</scope>
</reference>
<evidence type="ECO:0000313" key="1">
    <source>
        <dbReference type="EMBL" id="AIW03330.1"/>
    </source>
</evidence>
<dbReference type="Proteomes" id="UP000030206">
    <property type="component" value="Segment"/>
</dbReference>